<keyword evidence="6 7" id="KW-0472">Membrane</keyword>
<dbReference type="PANTHER" id="PTHR24221">
    <property type="entry name" value="ATP-BINDING CASSETTE SUB-FAMILY B"/>
    <property type="match status" value="1"/>
</dbReference>
<dbReference type="PROSITE" id="PS50893">
    <property type="entry name" value="ABC_TRANSPORTER_2"/>
    <property type="match status" value="1"/>
</dbReference>
<evidence type="ECO:0000256" key="5">
    <source>
        <dbReference type="ARBA" id="ARBA00022989"/>
    </source>
</evidence>
<feature type="transmembrane region" description="Helical" evidence="7">
    <location>
        <begin position="236"/>
        <end position="257"/>
    </location>
</feature>
<dbReference type="PANTHER" id="PTHR24221:SF654">
    <property type="entry name" value="ATP-BINDING CASSETTE SUB-FAMILY B MEMBER 6"/>
    <property type="match status" value="1"/>
</dbReference>
<dbReference type="InterPro" id="IPR003439">
    <property type="entry name" value="ABC_transporter-like_ATP-bd"/>
</dbReference>
<dbReference type="Gene3D" id="1.20.1560.10">
    <property type="entry name" value="ABC transporter type 1, transmembrane domain"/>
    <property type="match status" value="1"/>
</dbReference>
<evidence type="ECO:0000313" key="11">
    <source>
        <dbReference type="Proteomes" id="UP000824633"/>
    </source>
</evidence>
<keyword evidence="5 7" id="KW-1133">Transmembrane helix</keyword>
<dbReference type="PROSITE" id="PS50929">
    <property type="entry name" value="ABC_TM1F"/>
    <property type="match status" value="1"/>
</dbReference>
<dbReference type="InterPro" id="IPR036640">
    <property type="entry name" value="ABC1_TM_sf"/>
</dbReference>
<dbReference type="PROSITE" id="PS00211">
    <property type="entry name" value="ABC_TRANSPORTER_1"/>
    <property type="match status" value="1"/>
</dbReference>
<keyword evidence="4 10" id="KW-0067">ATP-binding</keyword>
<dbReference type="Gene3D" id="3.40.50.300">
    <property type="entry name" value="P-loop containing nucleotide triphosphate hydrolases"/>
    <property type="match status" value="1"/>
</dbReference>
<dbReference type="EMBL" id="AP024849">
    <property type="protein sequence ID" value="BCZ48384.1"/>
    <property type="molecule type" value="Genomic_DNA"/>
</dbReference>
<feature type="transmembrane region" description="Helical" evidence="7">
    <location>
        <begin position="155"/>
        <end position="176"/>
    </location>
</feature>
<dbReference type="InterPro" id="IPR011527">
    <property type="entry name" value="ABC1_TM_dom"/>
</dbReference>
<sequence>MKHYLDILIKKKLWIVIYILLGIVLALLNSFSARYFQKVLDDFGDNTLSITTLCIYGFVLILVCGLNYFDEYPSSKLSQSIYLDFKLKALRKMSTIDYKHYQLLGTGSLIQKIENGASAGKSIIFDFYFRLFRELIPSIVFSLIFISSINKNIMIYIAIGYIFVFAITNILLKYLYKIKERILNNEEIFNKYLIRGFMELVVFRTNKRFDYEIGKATNASQEIVKSKTKMKMIHEAFFAIFALFITVIKVIIIFISWKSNSLSVGSVVALLTLIDKAYSPIAIFNVLFVQCKLDKSAFERYMDLLNMPDDVTLNSGKIVNFIDGNISFKNVCFSYDEKNIFKDLSFDIPEGTSVAFVGESGCGKSTIVKQIIGLLKTDTGNIYVDGNDLSELNLNHFYKYVSYTSQESPIFDGTLRENIVFDKDISDNKIIKVLEHVGLKSFYFALTKGLDTEVGERGVMLSGGERQRLALARVFFNDAKVVILDEATSAMDNVTEELVMKNMMQFLKNKTIITIAHRLNTIKDFEKIYVFKDGKIVGDGDFKELSQNNKYFKQLWNCTLENF</sequence>
<dbReference type="SMART" id="SM00382">
    <property type="entry name" value="AAA"/>
    <property type="match status" value="1"/>
</dbReference>
<evidence type="ECO:0000259" key="8">
    <source>
        <dbReference type="PROSITE" id="PS50893"/>
    </source>
</evidence>
<evidence type="ECO:0000256" key="2">
    <source>
        <dbReference type="ARBA" id="ARBA00022692"/>
    </source>
</evidence>
<evidence type="ECO:0000256" key="3">
    <source>
        <dbReference type="ARBA" id="ARBA00022741"/>
    </source>
</evidence>
<dbReference type="RefSeq" id="WP_224034649.1">
    <property type="nucleotide sequence ID" value="NZ_AP024849.1"/>
</dbReference>
<comment type="subcellular location">
    <subcellularLocation>
        <location evidence="1">Cell membrane</location>
        <topology evidence="1">Multi-pass membrane protein</topology>
    </subcellularLocation>
</comment>
<gene>
    <name evidence="10" type="ORF">psyc5s11_44510</name>
</gene>
<dbReference type="Pfam" id="PF00664">
    <property type="entry name" value="ABC_membrane"/>
    <property type="match status" value="1"/>
</dbReference>
<organism evidence="10 11">
    <name type="scientific">Clostridium gelidum</name>
    <dbReference type="NCBI Taxonomy" id="704125"/>
    <lineage>
        <taxon>Bacteria</taxon>
        <taxon>Bacillati</taxon>
        <taxon>Bacillota</taxon>
        <taxon>Clostridia</taxon>
        <taxon>Eubacteriales</taxon>
        <taxon>Clostridiaceae</taxon>
        <taxon>Clostridium</taxon>
    </lineage>
</organism>
<feature type="domain" description="ABC transmembrane type-1" evidence="9">
    <location>
        <begin position="16"/>
        <end position="293"/>
    </location>
</feature>
<feature type="transmembrane region" description="Helical" evidence="7">
    <location>
        <begin position="48"/>
        <end position="69"/>
    </location>
</feature>
<keyword evidence="2 7" id="KW-0812">Transmembrane</keyword>
<evidence type="ECO:0000256" key="1">
    <source>
        <dbReference type="ARBA" id="ARBA00004651"/>
    </source>
</evidence>
<dbReference type="InterPro" id="IPR027417">
    <property type="entry name" value="P-loop_NTPase"/>
</dbReference>
<dbReference type="InterPro" id="IPR003593">
    <property type="entry name" value="AAA+_ATPase"/>
</dbReference>
<dbReference type="InterPro" id="IPR039421">
    <property type="entry name" value="Type_1_exporter"/>
</dbReference>
<reference evidence="11" key="1">
    <citation type="submission" date="2021-07" db="EMBL/GenBank/DDBJ databases">
        <title>Complete genome sequencing of a Clostridium isolate.</title>
        <authorList>
            <person name="Ueki A."/>
            <person name="Tonouchi A."/>
        </authorList>
    </citation>
    <scope>NUCLEOTIDE SEQUENCE [LARGE SCALE GENOMIC DNA]</scope>
    <source>
        <strain evidence="11">C5S11</strain>
    </source>
</reference>
<dbReference type="SUPFAM" id="SSF90123">
    <property type="entry name" value="ABC transporter transmembrane region"/>
    <property type="match status" value="1"/>
</dbReference>
<feature type="transmembrane region" description="Helical" evidence="7">
    <location>
        <begin position="131"/>
        <end position="149"/>
    </location>
</feature>
<accession>A0ABN6J211</accession>
<protein>
    <submittedName>
        <fullName evidence="10">Multidrug ABC transporter ATP-binding protein</fullName>
    </submittedName>
</protein>
<dbReference type="InterPro" id="IPR017871">
    <property type="entry name" value="ABC_transporter-like_CS"/>
</dbReference>
<evidence type="ECO:0000256" key="7">
    <source>
        <dbReference type="SAM" id="Phobius"/>
    </source>
</evidence>
<dbReference type="Proteomes" id="UP000824633">
    <property type="component" value="Chromosome"/>
</dbReference>
<evidence type="ECO:0000313" key="10">
    <source>
        <dbReference type="EMBL" id="BCZ48384.1"/>
    </source>
</evidence>
<name>A0ABN6J211_9CLOT</name>
<feature type="transmembrane region" description="Helical" evidence="7">
    <location>
        <begin position="277"/>
        <end position="293"/>
    </location>
</feature>
<keyword evidence="3" id="KW-0547">Nucleotide-binding</keyword>
<proteinExistence type="predicted"/>
<evidence type="ECO:0000256" key="6">
    <source>
        <dbReference type="ARBA" id="ARBA00023136"/>
    </source>
</evidence>
<evidence type="ECO:0000259" key="9">
    <source>
        <dbReference type="PROSITE" id="PS50929"/>
    </source>
</evidence>
<dbReference type="SUPFAM" id="SSF52540">
    <property type="entry name" value="P-loop containing nucleoside triphosphate hydrolases"/>
    <property type="match status" value="1"/>
</dbReference>
<keyword evidence="11" id="KW-1185">Reference proteome</keyword>
<feature type="domain" description="ABC transporter" evidence="8">
    <location>
        <begin position="326"/>
        <end position="558"/>
    </location>
</feature>
<evidence type="ECO:0000256" key="4">
    <source>
        <dbReference type="ARBA" id="ARBA00022840"/>
    </source>
</evidence>
<feature type="transmembrane region" description="Helical" evidence="7">
    <location>
        <begin position="12"/>
        <end position="36"/>
    </location>
</feature>
<dbReference type="GO" id="GO:0005524">
    <property type="term" value="F:ATP binding"/>
    <property type="evidence" value="ECO:0007669"/>
    <property type="project" value="UniProtKB-KW"/>
</dbReference>
<dbReference type="Pfam" id="PF00005">
    <property type="entry name" value="ABC_tran"/>
    <property type="match status" value="1"/>
</dbReference>